<evidence type="ECO:0000313" key="1">
    <source>
        <dbReference type="EMBL" id="GEO15791.1"/>
    </source>
</evidence>
<dbReference type="AlphaFoldDB" id="A0A512BUZ7"/>
<dbReference type="EMBL" id="BJYU01000048">
    <property type="protein sequence ID" value="GEO15791.1"/>
    <property type="molecule type" value="Genomic_DNA"/>
</dbReference>
<keyword evidence="2" id="KW-1185">Reference proteome</keyword>
<proteinExistence type="predicted"/>
<sequence>MELTIYAVATMAALGVGLIERAGYWPENWKVQPRGVPKVTPL</sequence>
<comment type="caution">
    <text evidence="1">The sequence shown here is derived from an EMBL/GenBank/DDBJ whole genome shotgun (WGS) entry which is preliminary data.</text>
</comment>
<protein>
    <submittedName>
        <fullName evidence="1">Uncharacterized protein</fullName>
    </submittedName>
</protein>
<reference evidence="1 2" key="1">
    <citation type="submission" date="2019-07" db="EMBL/GenBank/DDBJ databases">
        <title>Whole genome shotgun sequence of Microvirga aerophila NBRC 106136.</title>
        <authorList>
            <person name="Hosoyama A."/>
            <person name="Uohara A."/>
            <person name="Ohji S."/>
            <person name="Ichikawa N."/>
        </authorList>
    </citation>
    <scope>NUCLEOTIDE SEQUENCE [LARGE SCALE GENOMIC DNA]</scope>
    <source>
        <strain evidence="1 2">NBRC 106136</strain>
    </source>
</reference>
<organism evidence="1 2">
    <name type="scientific">Microvirga aerophila</name>
    <dbReference type="NCBI Taxonomy" id="670291"/>
    <lineage>
        <taxon>Bacteria</taxon>
        <taxon>Pseudomonadati</taxon>
        <taxon>Pseudomonadota</taxon>
        <taxon>Alphaproteobacteria</taxon>
        <taxon>Hyphomicrobiales</taxon>
        <taxon>Methylobacteriaceae</taxon>
        <taxon>Microvirga</taxon>
    </lineage>
</organism>
<accession>A0A512BUZ7</accession>
<dbReference type="Proteomes" id="UP000321085">
    <property type="component" value="Unassembled WGS sequence"/>
</dbReference>
<gene>
    <name evidence="1" type="ORF">MAE02_34870</name>
</gene>
<name>A0A512BUZ7_9HYPH</name>
<evidence type="ECO:0000313" key="2">
    <source>
        <dbReference type="Proteomes" id="UP000321085"/>
    </source>
</evidence>